<reference evidence="1" key="1">
    <citation type="submission" date="2018-02" db="EMBL/GenBank/DDBJ databases">
        <title>Rhizophora mucronata_Transcriptome.</title>
        <authorList>
            <person name="Meera S.P."/>
            <person name="Sreeshan A."/>
            <person name="Augustine A."/>
        </authorList>
    </citation>
    <scope>NUCLEOTIDE SEQUENCE</scope>
    <source>
        <tissue evidence="1">Leaf</tissue>
    </source>
</reference>
<protein>
    <submittedName>
        <fullName evidence="1">Uncharacterized protein</fullName>
    </submittedName>
</protein>
<dbReference type="EMBL" id="GGEC01069840">
    <property type="protein sequence ID" value="MBX50324.1"/>
    <property type="molecule type" value="Transcribed_RNA"/>
</dbReference>
<organism evidence="1">
    <name type="scientific">Rhizophora mucronata</name>
    <name type="common">Asiatic mangrove</name>
    <dbReference type="NCBI Taxonomy" id="61149"/>
    <lineage>
        <taxon>Eukaryota</taxon>
        <taxon>Viridiplantae</taxon>
        <taxon>Streptophyta</taxon>
        <taxon>Embryophyta</taxon>
        <taxon>Tracheophyta</taxon>
        <taxon>Spermatophyta</taxon>
        <taxon>Magnoliopsida</taxon>
        <taxon>eudicotyledons</taxon>
        <taxon>Gunneridae</taxon>
        <taxon>Pentapetalae</taxon>
        <taxon>rosids</taxon>
        <taxon>fabids</taxon>
        <taxon>Malpighiales</taxon>
        <taxon>Rhizophoraceae</taxon>
        <taxon>Rhizophora</taxon>
    </lineage>
</organism>
<dbReference type="AlphaFoldDB" id="A0A2P2P6D9"/>
<proteinExistence type="predicted"/>
<evidence type="ECO:0000313" key="1">
    <source>
        <dbReference type="EMBL" id="MBX50324.1"/>
    </source>
</evidence>
<sequence>MWTFPRTCLQVGFPQISLRLPSFSTSISPTIQDLEVSSLRKHGLCHFSRTSQLRVVISQAIFLHSSRANLLVLLSYT</sequence>
<accession>A0A2P2P6D9</accession>
<name>A0A2P2P6D9_RHIMU</name>